<protein>
    <submittedName>
        <fullName evidence="7">Glycosyl hydrolase family 18 (Putative chitinase)</fullName>
    </submittedName>
</protein>
<dbReference type="RefSeq" id="WP_116517482.1">
    <property type="nucleotide sequence ID" value="NZ_JACCEX010000001.1"/>
</dbReference>
<reference evidence="7 8" key="1">
    <citation type="submission" date="2018-04" db="EMBL/GenBank/DDBJ databases">
        <title>Genomic Encyclopedia of Type Strains, Phase IV (KMG-IV): sequencing the most valuable type-strain genomes for metagenomic binning, comparative biology and taxonomic classification.</title>
        <authorList>
            <person name="Goeker M."/>
        </authorList>
    </citation>
    <scope>NUCLEOTIDE SEQUENCE [LARGE SCALE GENOMIC DNA]</scope>
    <source>
        <strain evidence="7 8">DSM 10065</strain>
    </source>
</reference>
<sequence length="301" mass="33698">MRLFLAYLSTLFLLAGCGGSGNETPAPPAPIAAAWFYLSDDHDYFNIPAEWQKIAFDKVDVLYVGPAGIQEHKQFGLFESAQTGPLRHRFEWLVDRARHDNPDIKIVISQWWGNGQGIWGKPLSALHGEAELNTYVQSVADFIGYYQSYAGGRYALDGFDIDYEDNNVTADFPALAHKLKDTLQALSNEYGKPFRLTLSPAEGEYLNPESLSPFDYINMQSYAGGMDIPPEAFFQEGVPAGKILYGICPETNCDTHGEEEVLATYHHYGLAGVHLWRLNSDNHAYEGQVQQRIYSALHPPR</sequence>
<dbReference type="STRING" id="1231391.GCA_000308195_03254"/>
<dbReference type="Gene3D" id="3.20.20.80">
    <property type="entry name" value="Glycosidases"/>
    <property type="match status" value="1"/>
</dbReference>
<evidence type="ECO:0000256" key="3">
    <source>
        <dbReference type="RuleBase" id="RU000489"/>
    </source>
</evidence>
<evidence type="ECO:0000256" key="2">
    <source>
        <dbReference type="ARBA" id="ARBA00023295"/>
    </source>
</evidence>
<dbReference type="AlphaFoldDB" id="A0A2U1CQY6"/>
<dbReference type="InterPro" id="IPR001579">
    <property type="entry name" value="Glyco_hydro_18_chit_AS"/>
</dbReference>
<dbReference type="SUPFAM" id="SSF51445">
    <property type="entry name" value="(Trans)glycosidases"/>
    <property type="match status" value="1"/>
</dbReference>
<evidence type="ECO:0000256" key="4">
    <source>
        <dbReference type="RuleBase" id="RU004453"/>
    </source>
</evidence>
<dbReference type="OrthoDB" id="9775889at2"/>
<dbReference type="InterPro" id="IPR001223">
    <property type="entry name" value="Glyco_hydro18_cat"/>
</dbReference>
<keyword evidence="2 3" id="KW-0326">Glycosidase</keyword>
<feature type="domain" description="GH18" evidence="6">
    <location>
        <begin position="37"/>
        <end position="222"/>
    </location>
</feature>
<keyword evidence="8" id="KW-1185">Reference proteome</keyword>
<keyword evidence="5" id="KW-0732">Signal</keyword>
<dbReference type="EMBL" id="QEKO01000001">
    <property type="protein sequence ID" value="PVY68289.1"/>
    <property type="molecule type" value="Genomic_DNA"/>
</dbReference>
<dbReference type="Pfam" id="PF00704">
    <property type="entry name" value="Glyco_hydro_18"/>
    <property type="match status" value="1"/>
</dbReference>
<proteinExistence type="inferred from homology"/>
<dbReference type="PROSITE" id="PS51257">
    <property type="entry name" value="PROKAR_LIPOPROTEIN"/>
    <property type="match status" value="1"/>
</dbReference>
<dbReference type="InterPro" id="IPR017853">
    <property type="entry name" value="GH"/>
</dbReference>
<dbReference type="GO" id="GO:0004553">
    <property type="term" value="F:hydrolase activity, hydrolyzing O-glycosyl compounds"/>
    <property type="evidence" value="ECO:0007669"/>
    <property type="project" value="InterPro"/>
</dbReference>
<dbReference type="Proteomes" id="UP000246145">
    <property type="component" value="Unassembled WGS sequence"/>
</dbReference>
<feature type="signal peptide" evidence="5">
    <location>
        <begin position="1"/>
        <end position="20"/>
    </location>
</feature>
<evidence type="ECO:0000313" key="7">
    <source>
        <dbReference type="EMBL" id="PVY68289.1"/>
    </source>
</evidence>
<feature type="chain" id="PRO_5015526424" evidence="5">
    <location>
        <begin position="21"/>
        <end position="301"/>
    </location>
</feature>
<keyword evidence="1 3" id="KW-0378">Hydrolase</keyword>
<evidence type="ECO:0000256" key="1">
    <source>
        <dbReference type="ARBA" id="ARBA00022801"/>
    </source>
</evidence>
<organism evidence="7 8">
    <name type="scientific">Pusillimonas noertemannii</name>
    <dbReference type="NCBI Taxonomy" id="305977"/>
    <lineage>
        <taxon>Bacteria</taxon>
        <taxon>Pseudomonadati</taxon>
        <taxon>Pseudomonadota</taxon>
        <taxon>Betaproteobacteria</taxon>
        <taxon>Burkholderiales</taxon>
        <taxon>Alcaligenaceae</taxon>
        <taxon>Pusillimonas</taxon>
    </lineage>
</organism>
<accession>A0A2U1CQY6</accession>
<comment type="caution">
    <text evidence="7">The sequence shown here is derived from an EMBL/GenBank/DDBJ whole genome shotgun (WGS) entry which is preliminary data.</text>
</comment>
<dbReference type="PROSITE" id="PS01095">
    <property type="entry name" value="GH18_1"/>
    <property type="match status" value="1"/>
</dbReference>
<dbReference type="GO" id="GO:0005975">
    <property type="term" value="P:carbohydrate metabolic process"/>
    <property type="evidence" value="ECO:0007669"/>
    <property type="project" value="InterPro"/>
</dbReference>
<gene>
    <name evidence="7" type="ORF">C7440_0684</name>
</gene>
<name>A0A2U1CQY6_9BURK</name>
<evidence type="ECO:0000313" key="8">
    <source>
        <dbReference type="Proteomes" id="UP000246145"/>
    </source>
</evidence>
<comment type="similarity">
    <text evidence="4">Belongs to the glycosyl hydrolase 18 family.</text>
</comment>
<evidence type="ECO:0000256" key="5">
    <source>
        <dbReference type="SAM" id="SignalP"/>
    </source>
</evidence>
<evidence type="ECO:0000259" key="6">
    <source>
        <dbReference type="Pfam" id="PF00704"/>
    </source>
</evidence>